<dbReference type="Pfam" id="PF01342">
    <property type="entry name" value="SAND"/>
    <property type="match status" value="1"/>
</dbReference>
<feature type="compositionally biased region" description="Polar residues" evidence="9">
    <location>
        <begin position="359"/>
        <end position="372"/>
    </location>
</feature>
<dbReference type="SMART" id="SM00249">
    <property type="entry name" value="PHD"/>
    <property type="match status" value="1"/>
</dbReference>
<dbReference type="FunFam" id="1.20.920.10:FF:000028">
    <property type="entry name" value="Nuclear autoantigen Sp-100"/>
    <property type="match status" value="1"/>
</dbReference>
<evidence type="ECO:0000259" key="13">
    <source>
        <dbReference type="PROSITE" id="PS51414"/>
    </source>
</evidence>
<keyword evidence="6" id="KW-0238">DNA-binding</keyword>
<keyword evidence="3 8" id="KW-0863">Zinc-finger</keyword>
<dbReference type="InterPro" id="IPR001487">
    <property type="entry name" value="Bromodomain"/>
</dbReference>
<dbReference type="SUPFAM" id="SSF63763">
    <property type="entry name" value="SAND domain-like"/>
    <property type="match status" value="1"/>
</dbReference>
<dbReference type="InterPro" id="IPR019786">
    <property type="entry name" value="Zinc_finger_PHD-type_CS"/>
</dbReference>
<dbReference type="PROSITE" id="PS50864">
    <property type="entry name" value="SAND"/>
    <property type="match status" value="1"/>
</dbReference>
<keyword evidence="5 7" id="KW-0103">Bromodomain</keyword>
<dbReference type="Gene3D" id="1.20.920.10">
    <property type="entry name" value="Bromodomain-like"/>
    <property type="match status" value="1"/>
</dbReference>
<dbReference type="InterPro" id="IPR011011">
    <property type="entry name" value="Znf_FYVE_PHD"/>
</dbReference>
<evidence type="ECO:0000256" key="8">
    <source>
        <dbReference type="PROSITE-ProRule" id="PRU00146"/>
    </source>
</evidence>
<keyword evidence="2" id="KW-0479">Metal-binding</keyword>
<name>A0A8D0UFW0_PIG</name>
<gene>
    <name evidence="14" type="primary">LOC100517129</name>
</gene>
<dbReference type="PROSITE" id="PS51414">
    <property type="entry name" value="HSR"/>
    <property type="match status" value="1"/>
</dbReference>
<keyword evidence="4" id="KW-0862">Zinc</keyword>
<feature type="compositionally biased region" description="Basic and acidic residues" evidence="9">
    <location>
        <begin position="224"/>
        <end position="250"/>
    </location>
</feature>
<dbReference type="Gene3D" id="3.30.40.10">
    <property type="entry name" value="Zinc/RING finger domain, C3HC4 (zinc finger)"/>
    <property type="match status" value="1"/>
</dbReference>
<feature type="region of interest" description="Disordered" evidence="9">
    <location>
        <begin position="128"/>
        <end position="149"/>
    </location>
</feature>
<feature type="domain" description="HSR" evidence="13">
    <location>
        <begin position="8"/>
        <end position="124"/>
    </location>
</feature>
<evidence type="ECO:0000256" key="5">
    <source>
        <dbReference type="ARBA" id="ARBA00023117"/>
    </source>
</evidence>
<evidence type="ECO:0000256" key="2">
    <source>
        <dbReference type="ARBA" id="ARBA00022723"/>
    </source>
</evidence>
<proteinExistence type="predicted"/>
<evidence type="ECO:0000313" key="14">
    <source>
        <dbReference type="Ensembl" id="ENSSSCP00025001856.1"/>
    </source>
</evidence>
<dbReference type="GO" id="GO:0008270">
    <property type="term" value="F:zinc ion binding"/>
    <property type="evidence" value="ECO:0007669"/>
    <property type="project" value="UniProtKB-KW"/>
</dbReference>
<evidence type="ECO:0000313" key="15">
    <source>
        <dbReference type="Proteomes" id="UP000694727"/>
    </source>
</evidence>
<dbReference type="PROSITE" id="PS50016">
    <property type="entry name" value="ZF_PHD_2"/>
    <property type="match status" value="1"/>
</dbReference>
<evidence type="ECO:0000256" key="4">
    <source>
        <dbReference type="ARBA" id="ARBA00022833"/>
    </source>
</evidence>
<dbReference type="AlphaFoldDB" id="A0A8D0UFW0"/>
<feature type="domain" description="SAND" evidence="12">
    <location>
        <begin position="455"/>
        <end position="536"/>
    </location>
</feature>
<dbReference type="Ensembl" id="ENSSSCT00025004794.1">
    <property type="protein sequence ID" value="ENSSSCP00025001856.1"/>
    <property type="gene ID" value="ENSSSCG00025003071.1"/>
</dbReference>
<dbReference type="SMART" id="SM00258">
    <property type="entry name" value="SAND"/>
    <property type="match status" value="1"/>
</dbReference>
<dbReference type="SMART" id="SM00297">
    <property type="entry name" value="BROMO"/>
    <property type="match status" value="1"/>
</dbReference>
<dbReference type="SUPFAM" id="SSF47370">
    <property type="entry name" value="Bromodomain"/>
    <property type="match status" value="1"/>
</dbReference>
<dbReference type="PROSITE" id="PS50014">
    <property type="entry name" value="BROMODOMAIN_2"/>
    <property type="match status" value="1"/>
</dbReference>
<sequence>MASGGRELRTRMSVETRNTDDELIYEIVFNHFKRHKVEISNAIKKPFPFLEGLRDRELITNKMYEDFQDSCRNLVPVPRVVYKVLSELEKIFDLPLLEALFSEVNMQEYPDLNQIYKSFENVIQEKLNHEEGDREEREERPNVQLRLQQGSNKNSFRSLTWLSRRFSSYDGTSPRENGLSEHLCEMEQTNAERTDTISDENDALERQQANEHDAQESEPAEYYEQVHDESDNGDARKEMPNPEPTDEKSAKLSNHGYQINSCSVYLVDIKKEKPFLTSEFEFQSQASDVIVISSEDSAESGDGEMSSGASRSAQRTLPDLPNTENKAFYGPSNRKRRMASSDSSELSDEGASRKPYTSFLENGSGIASSDSSELSDEGASRKPYTSFLENGSDTSDSESNSTLGKHSGKRKRKRGRPKTQSKRAPKKRGRPRGKKTANTGPRKKGRKRGPRIPRVENMDFQSPQLPVTCGPAEGVLYKKKMEQGIWQKCIKSKNGKWFTLKEFEAEGKHDASKNWKMSVRCGGWPLKILIENRHLPVPPRKRKKETSGKCAVCEGEEELFSCDTCSRFFHENCHVQPKDANSYPWSCIFCKIKALQEKCPESQPRHQESEVLKRQMLPDEQLKCEFLLLKVYCCPKSPFFASEPYFRFCQQSRTRSRVLAKPMWLDKIKKKLTRNIYCQVEWFIQDMRLIFQNHRVFYKNKNFINLGLQLEDKFENYFKDIFGIQEISTKSSQCEPKLS</sequence>
<dbReference type="InterPro" id="IPR036427">
    <property type="entry name" value="Bromodomain-like_sf"/>
</dbReference>
<evidence type="ECO:0000259" key="11">
    <source>
        <dbReference type="PROSITE" id="PS50016"/>
    </source>
</evidence>
<dbReference type="GO" id="GO:0003677">
    <property type="term" value="F:DNA binding"/>
    <property type="evidence" value="ECO:0007669"/>
    <property type="project" value="UniProtKB-KW"/>
</dbReference>
<evidence type="ECO:0000256" key="6">
    <source>
        <dbReference type="ARBA" id="ARBA00023125"/>
    </source>
</evidence>
<evidence type="ECO:0000256" key="7">
    <source>
        <dbReference type="PROSITE-ProRule" id="PRU00035"/>
    </source>
</evidence>
<dbReference type="SUPFAM" id="SSF57903">
    <property type="entry name" value="FYVE/PHD zinc finger"/>
    <property type="match status" value="1"/>
</dbReference>
<evidence type="ECO:0000256" key="3">
    <source>
        <dbReference type="ARBA" id="ARBA00022771"/>
    </source>
</evidence>
<dbReference type="InterPro" id="IPR019787">
    <property type="entry name" value="Znf_PHD-finger"/>
</dbReference>
<dbReference type="InterPro" id="IPR043563">
    <property type="entry name" value="Sp110/Sp140/Sp140L-like"/>
</dbReference>
<dbReference type="CDD" id="cd15626">
    <property type="entry name" value="PHD_SP110_140"/>
    <property type="match status" value="1"/>
</dbReference>
<dbReference type="InterPro" id="IPR004865">
    <property type="entry name" value="HSR_dom"/>
</dbReference>
<evidence type="ECO:0000259" key="10">
    <source>
        <dbReference type="PROSITE" id="PS50014"/>
    </source>
</evidence>
<dbReference type="GO" id="GO:0005634">
    <property type="term" value="C:nucleus"/>
    <property type="evidence" value="ECO:0007669"/>
    <property type="project" value="InterPro"/>
</dbReference>
<reference evidence="14" key="1">
    <citation type="submission" date="2025-08" db="UniProtKB">
        <authorList>
            <consortium name="Ensembl"/>
        </authorList>
    </citation>
    <scope>IDENTIFICATION</scope>
</reference>
<evidence type="ECO:0008006" key="16">
    <source>
        <dbReference type="Google" id="ProtNLM"/>
    </source>
</evidence>
<feature type="domain" description="Bromo" evidence="10">
    <location>
        <begin position="657"/>
        <end position="705"/>
    </location>
</feature>
<dbReference type="Pfam" id="PF00439">
    <property type="entry name" value="Bromodomain"/>
    <property type="match status" value="1"/>
</dbReference>
<organism evidence="14 15">
    <name type="scientific">Sus scrofa</name>
    <name type="common">Pig</name>
    <dbReference type="NCBI Taxonomy" id="9823"/>
    <lineage>
        <taxon>Eukaryota</taxon>
        <taxon>Metazoa</taxon>
        <taxon>Chordata</taxon>
        <taxon>Craniata</taxon>
        <taxon>Vertebrata</taxon>
        <taxon>Euteleostomi</taxon>
        <taxon>Mammalia</taxon>
        <taxon>Eutheria</taxon>
        <taxon>Laurasiatheria</taxon>
        <taxon>Artiodactyla</taxon>
        <taxon>Suina</taxon>
        <taxon>Suidae</taxon>
        <taxon>Sus</taxon>
    </lineage>
</organism>
<keyword evidence="1" id="KW-0597">Phosphoprotein</keyword>
<feature type="domain" description="PHD-type" evidence="11">
    <location>
        <begin position="547"/>
        <end position="593"/>
    </location>
</feature>
<dbReference type="Pfam" id="PF03172">
    <property type="entry name" value="HSR"/>
    <property type="match status" value="1"/>
</dbReference>
<dbReference type="PANTHER" id="PTHR46386:SF1">
    <property type="entry name" value="NUCLEAR BODY PROTEIN SP140-LIKE PROTEIN"/>
    <property type="match status" value="1"/>
</dbReference>
<evidence type="ECO:0000259" key="12">
    <source>
        <dbReference type="PROSITE" id="PS50864"/>
    </source>
</evidence>
<dbReference type="Gene3D" id="3.10.390.10">
    <property type="entry name" value="SAND domain-like"/>
    <property type="match status" value="1"/>
</dbReference>
<dbReference type="Proteomes" id="UP000694727">
    <property type="component" value="Unplaced"/>
</dbReference>
<dbReference type="InterPro" id="IPR010919">
    <property type="entry name" value="SAND-like_dom_sf"/>
</dbReference>
<dbReference type="PROSITE" id="PS01359">
    <property type="entry name" value="ZF_PHD_1"/>
    <property type="match status" value="1"/>
</dbReference>
<dbReference type="InterPro" id="IPR001965">
    <property type="entry name" value="Znf_PHD"/>
</dbReference>
<protein>
    <recommendedName>
        <fullName evidence="16">Nuclear autoantigen Sp-100</fullName>
    </recommendedName>
</protein>
<feature type="region of interest" description="Disordered" evidence="9">
    <location>
        <begin position="294"/>
        <end position="454"/>
    </location>
</feature>
<dbReference type="PANTHER" id="PTHR46386">
    <property type="entry name" value="NUCLEAR BODY PROTEIN SP140"/>
    <property type="match status" value="1"/>
</dbReference>
<feature type="region of interest" description="Disordered" evidence="9">
    <location>
        <begin position="207"/>
        <end position="254"/>
    </location>
</feature>
<feature type="compositionally biased region" description="Polar residues" evidence="9">
    <location>
        <begin position="387"/>
        <end position="404"/>
    </location>
</feature>
<feature type="compositionally biased region" description="Basic and acidic residues" evidence="9">
    <location>
        <begin position="128"/>
        <end position="141"/>
    </location>
</feature>
<dbReference type="InterPro" id="IPR013083">
    <property type="entry name" value="Znf_RING/FYVE/PHD"/>
</dbReference>
<feature type="compositionally biased region" description="Basic residues" evidence="9">
    <location>
        <begin position="406"/>
        <end position="451"/>
    </location>
</feature>
<dbReference type="InterPro" id="IPR000770">
    <property type="entry name" value="SAND_dom"/>
</dbReference>
<evidence type="ECO:0000256" key="9">
    <source>
        <dbReference type="SAM" id="MobiDB-lite"/>
    </source>
</evidence>
<accession>A0A8D0UFW0</accession>
<evidence type="ECO:0000256" key="1">
    <source>
        <dbReference type="ARBA" id="ARBA00022553"/>
    </source>
</evidence>